<dbReference type="SUPFAM" id="SSF53850">
    <property type="entry name" value="Periplasmic binding protein-like II"/>
    <property type="match status" value="1"/>
</dbReference>
<feature type="chain" id="PRO_5014788250" evidence="1">
    <location>
        <begin position="34"/>
        <end position="513"/>
    </location>
</feature>
<dbReference type="Proteomes" id="UP000233786">
    <property type="component" value="Unassembled WGS sequence"/>
</dbReference>
<sequence length="513" mass="54512">MTRHIHRRAFLRSSLYAAGLAALTACGSTPATARRGGTLRAAFTGGGASETLNFLTGPTALDSVRARAMHGKLGTLDPAAPDGVRYGVLEGIDVSSDLRTYTLRLRKGVTFTDGSALTARDLLYSLNAPVLLGSLPYLKPPAQNFDLGAARIVDDLTLVLPAKQPIADGRLVLCQSTLVVKDATTAFTPAMPTCGPFRITEFVPGQGSTLVRHESFYGLALGSGPYLDSLELRSIPDSNARVNALTGGQLDFVGDIGPVKARTLEANKRFGASSGQLPHATSFGFMMNLAHKPFDDVRVRQAFKLAADREGMVRSVLFGRGFVGNDLPSLGFADYAAEIAQRPHDVQRAHALLREAGADGMPITLTTGSDVAGLVEVSTLYIENLKEIGVQATLDQRPPGQLFADIKSYYQLPFAATYSPPSPPLSGYANTRTAGAPSTFGFNRPDIDALVLRARSATGPAQRREAAMQAQRLIWEEGNSVLPVFAPTINGHAANVQGVTNEPWADFSGAFLA</sequence>
<dbReference type="OrthoDB" id="9046151at2"/>
<feature type="domain" description="Solute-binding protein family 5" evidence="2">
    <location>
        <begin position="87"/>
        <end position="425"/>
    </location>
</feature>
<accession>A0A2N3Y0T9</accession>
<dbReference type="GO" id="GO:1904680">
    <property type="term" value="F:peptide transmembrane transporter activity"/>
    <property type="evidence" value="ECO:0007669"/>
    <property type="project" value="TreeGrafter"/>
</dbReference>
<keyword evidence="4" id="KW-1185">Reference proteome</keyword>
<evidence type="ECO:0000256" key="1">
    <source>
        <dbReference type="SAM" id="SignalP"/>
    </source>
</evidence>
<dbReference type="PROSITE" id="PS51318">
    <property type="entry name" value="TAT"/>
    <property type="match status" value="1"/>
</dbReference>
<reference evidence="3" key="1">
    <citation type="submission" date="2017-12" db="EMBL/GenBank/DDBJ databases">
        <title>Sequencing the genomes of 1000 Actinobacteria strains.</title>
        <authorList>
            <person name="Klenk H.-P."/>
        </authorList>
    </citation>
    <scope>NUCLEOTIDE SEQUENCE [LARGE SCALE GENOMIC DNA]</scope>
    <source>
        <strain evidence="3">DSM 44228</strain>
    </source>
</reference>
<dbReference type="STRING" id="994479.GCA_000194155_07253"/>
<organism evidence="3 4">
    <name type="scientific">Saccharopolyspora spinosa</name>
    <dbReference type="NCBI Taxonomy" id="60894"/>
    <lineage>
        <taxon>Bacteria</taxon>
        <taxon>Bacillati</taxon>
        <taxon>Actinomycetota</taxon>
        <taxon>Actinomycetes</taxon>
        <taxon>Pseudonocardiales</taxon>
        <taxon>Pseudonocardiaceae</taxon>
        <taxon>Saccharopolyspora</taxon>
    </lineage>
</organism>
<dbReference type="PANTHER" id="PTHR30290">
    <property type="entry name" value="PERIPLASMIC BINDING COMPONENT OF ABC TRANSPORTER"/>
    <property type="match status" value="1"/>
</dbReference>
<dbReference type="InterPro" id="IPR000914">
    <property type="entry name" value="SBP_5_dom"/>
</dbReference>
<dbReference type="PIRSF" id="PIRSF002741">
    <property type="entry name" value="MppA"/>
    <property type="match status" value="1"/>
</dbReference>
<protein>
    <submittedName>
        <fullName evidence="3">Peptide/nickel transport system substrate-binding protein</fullName>
    </submittedName>
</protein>
<feature type="signal peptide" evidence="1">
    <location>
        <begin position="1"/>
        <end position="33"/>
    </location>
</feature>
<dbReference type="PROSITE" id="PS51257">
    <property type="entry name" value="PROKAR_LIPOPROTEIN"/>
    <property type="match status" value="1"/>
</dbReference>
<comment type="caution">
    <text evidence="3">The sequence shown here is derived from an EMBL/GenBank/DDBJ whole genome shotgun (WGS) entry which is preliminary data.</text>
</comment>
<proteinExistence type="predicted"/>
<keyword evidence="1" id="KW-0732">Signal</keyword>
<dbReference type="EMBL" id="PJNB01000001">
    <property type="protein sequence ID" value="PKW16471.1"/>
    <property type="molecule type" value="Genomic_DNA"/>
</dbReference>
<dbReference type="GO" id="GO:0042597">
    <property type="term" value="C:periplasmic space"/>
    <property type="evidence" value="ECO:0007669"/>
    <property type="project" value="UniProtKB-ARBA"/>
</dbReference>
<gene>
    <name evidence="3" type="ORF">A8926_4304</name>
</gene>
<dbReference type="CDD" id="cd08503">
    <property type="entry name" value="PBP2_NikA_DppA_OppA_like_17"/>
    <property type="match status" value="1"/>
</dbReference>
<dbReference type="InterPro" id="IPR006311">
    <property type="entry name" value="TAT_signal"/>
</dbReference>
<dbReference type="AlphaFoldDB" id="A0A2N3Y0T9"/>
<dbReference type="GO" id="GO:0015833">
    <property type="term" value="P:peptide transport"/>
    <property type="evidence" value="ECO:0007669"/>
    <property type="project" value="TreeGrafter"/>
</dbReference>
<dbReference type="Pfam" id="PF00496">
    <property type="entry name" value="SBP_bac_5"/>
    <property type="match status" value="1"/>
</dbReference>
<dbReference type="RefSeq" id="WP_010314830.1">
    <property type="nucleotide sequence ID" value="NZ_CP061007.1"/>
</dbReference>
<dbReference type="InterPro" id="IPR030678">
    <property type="entry name" value="Peptide/Ni-bd"/>
</dbReference>
<dbReference type="GO" id="GO:0043190">
    <property type="term" value="C:ATP-binding cassette (ABC) transporter complex"/>
    <property type="evidence" value="ECO:0007669"/>
    <property type="project" value="InterPro"/>
</dbReference>
<dbReference type="Gene3D" id="3.40.190.10">
    <property type="entry name" value="Periplasmic binding protein-like II"/>
    <property type="match status" value="1"/>
</dbReference>
<evidence type="ECO:0000313" key="4">
    <source>
        <dbReference type="Proteomes" id="UP000233786"/>
    </source>
</evidence>
<name>A0A2N3Y0T9_SACSN</name>
<dbReference type="PANTHER" id="PTHR30290:SF65">
    <property type="entry name" value="MONOACYL PHOSPHATIDYLINOSITOL TETRAMANNOSIDE-BINDING PROTEIN LPQW-RELATED"/>
    <property type="match status" value="1"/>
</dbReference>
<dbReference type="InterPro" id="IPR039424">
    <property type="entry name" value="SBP_5"/>
</dbReference>
<evidence type="ECO:0000259" key="2">
    <source>
        <dbReference type="Pfam" id="PF00496"/>
    </source>
</evidence>
<dbReference type="Gene3D" id="3.10.105.10">
    <property type="entry name" value="Dipeptide-binding Protein, Domain 3"/>
    <property type="match status" value="1"/>
</dbReference>
<evidence type="ECO:0000313" key="3">
    <source>
        <dbReference type="EMBL" id="PKW16471.1"/>
    </source>
</evidence>